<name>A0A4Y8WEF7_9VIBR</name>
<dbReference type="OrthoDB" id="5906685at2"/>
<protein>
    <submittedName>
        <fullName evidence="1">Uncharacterized protein</fullName>
    </submittedName>
</protein>
<reference evidence="1 2" key="1">
    <citation type="submission" date="2019-01" db="EMBL/GenBank/DDBJ databases">
        <title>Vibrio BEI176 sp. nov, a marine bacterium isolated from China: eastern marignal seas.</title>
        <authorList>
            <person name="Li B."/>
        </authorList>
    </citation>
    <scope>NUCLEOTIDE SEQUENCE [LARGE SCALE GENOMIC DNA]</scope>
    <source>
        <strain evidence="1 2">BEI176</strain>
    </source>
</reference>
<proteinExistence type="predicted"/>
<keyword evidence="2" id="KW-1185">Reference proteome</keyword>
<sequence>MRIQEKKYRGIAGGTIPRVPMTPSLAAGVTLAASPLEFNLVVVRVFPVDVNNYNGGDLFYL</sequence>
<accession>A0A4Y8WEF7</accession>
<evidence type="ECO:0000313" key="1">
    <source>
        <dbReference type="EMBL" id="TFH91237.1"/>
    </source>
</evidence>
<evidence type="ECO:0000313" key="2">
    <source>
        <dbReference type="Proteomes" id="UP000297753"/>
    </source>
</evidence>
<gene>
    <name evidence="1" type="ORF">ELS82_13145</name>
</gene>
<dbReference type="AlphaFoldDB" id="A0A4Y8WEF7"/>
<dbReference type="Proteomes" id="UP000297753">
    <property type="component" value="Unassembled WGS sequence"/>
</dbReference>
<organism evidence="1 2">
    <name type="scientific">Vibrio ouci</name>
    <dbReference type="NCBI Taxonomy" id="2499078"/>
    <lineage>
        <taxon>Bacteria</taxon>
        <taxon>Pseudomonadati</taxon>
        <taxon>Pseudomonadota</taxon>
        <taxon>Gammaproteobacteria</taxon>
        <taxon>Vibrionales</taxon>
        <taxon>Vibrionaceae</taxon>
        <taxon>Vibrio</taxon>
    </lineage>
</organism>
<dbReference type="EMBL" id="SATR01000018">
    <property type="protein sequence ID" value="TFH91237.1"/>
    <property type="molecule type" value="Genomic_DNA"/>
</dbReference>
<comment type="caution">
    <text evidence="1">The sequence shown here is derived from an EMBL/GenBank/DDBJ whole genome shotgun (WGS) entry which is preliminary data.</text>
</comment>